<dbReference type="PANTHER" id="PTHR30001:SF1">
    <property type="entry name" value="RIBONUCLEASE E_G-LIKE PROTEIN, CHLOROPLASTIC"/>
    <property type="match status" value="1"/>
</dbReference>
<evidence type="ECO:0000313" key="13">
    <source>
        <dbReference type="Proteomes" id="UP000597507"/>
    </source>
</evidence>
<dbReference type="PROSITE" id="PS50126">
    <property type="entry name" value="S1"/>
    <property type="match status" value="1"/>
</dbReference>
<name>A0A8J2ZFT2_9PROT</name>
<keyword evidence="6" id="KW-0255">Endonuclease</keyword>
<dbReference type="GO" id="GO:0046872">
    <property type="term" value="F:metal ion binding"/>
    <property type="evidence" value="ECO:0007669"/>
    <property type="project" value="UniProtKB-KW"/>
</dbReference>
<dbReference type="GO" id="GO:0004519">
    <property type="term" value="F:endonuclease activity"/>
    <property type="evidence" value="ECO:0007669"/>
    <property type="project" value="UniProtKB-KW"/>
</dbReference>
<evidence type="ECO:0000256" key="6">
    <source>
        <dbReference type="ARBA" id="ARBA00022759"/>
    </source>
</evidence>
<dbReference type="RefSeq" id="WP_188904008.1">
    <property type="nucleotide sequence ID" value="NZ_BMKS01000023.1"/>
</dbReference>
<sequence>MSGGAPRPGAGRAALIRVSVGPGERRIAVLDADGETLLDYEVERPARPEGIGDLHRARVIALAPAMGGAFVALAGGETGFLPAAEVAAPSGPESRPPPLNRVLREGQALAVRVTRAAQGGKGPRVTARLTEEEAALAASAAAAGTPVPALLRRAPEAALRLALAHPQAMVETDGAALAARLRAAIGPARVRLLPHPAFDEALEAEVETLSGPEVPLPGGGRLLIHPTPALVAMDVDAGPAAGARDQRAQEALNRAALEEAARQIRLRRLGGAIFLDLAGLAARRRKGRMLERLRAALAPDPLARLVGLTGLGFAEIARTRVHAPLHEVLGWPEPSPLTRGLAALRRVVREAAARRTGRPLALRAAPAVAAALRAWPEALEECAAALGQGLELRADPTISPGAEAIEEATGDGRG</sequence>
<organism evidence="12 13">
    <name type="scientific">Caldovatus sediminis</name>
    <dbReference type="NCBI Taxonomy" id="2041189"/>
    <lineage>
        <taxon>Bacteria</taxon>
        <taxon>Pseudomonadati</taxon>
        <taxon>Pseudomonadota</taxon>
        <taxon>Alphaproteobacteria</taxon>
        <taxon>Acetobacterales</taxon>
        <taxon>Roseomonadaceae</taxon>
        <taxon>Caldovatus</taxon>
    </lineage>
</organism>
<dbReference type="GO" id="GO:0006364">
    <property type="term" value="P:rRNA processing"/>
    <property type="evidence" value="ECO:0007669"/>
    <property type="project" value="TreeGrafter"/>
</dbReference>
<dbReference type="GO" id="GO:0016787">
    <property type="term" value="F:hydrolase activity"/>
    <property type="evidence" value="ECO:0007669"/>
    <property type="project" value="UniProtKB-KW"/>
</dbReference>
<evidence type="ECO:0000256" key="2">
    <source>
        <dbReference type="ARBA" id="ARBA00022475"/>
    </source>
</evidence>
<dbReference type="CDD" id="cd04453">
    <property type="entry name" value="S1_RNase_E"/>
    <property type="match status" value="1"/>
</dbReference>
<evidence type="ECO:0000256" key="5">
    <source>
        <dbReference type="ARBA" id="ARBA00022723"/>
    </source>
</evidence>
<keyword evidence="5" id="KW-0479">Metal-binding</keyword>
<proteinExistence type="predicted"/>
<keyword evidence="2" id="KW-1003">Cell membrane</keyword>
<keyword evidence="7" id="KW-0378">Hydrolase</keyword>
<dbReference type="PANTHER" id="PTHR30001">
    <property type="entry name" value="RIBONUCLEASE"/>
    <property type="match status" value="1"/>
</dbReference>
<dbReference type="InterPro" id="IPR004659">
    <property type="entry name" value="RNase_E/G"/>
</dbReference>
<evidence type="ECO:0000256" key="9">
    <source>
        <dbReference type="ARBA" id="ARBA00022884"/>
    </source>
</evidence>
<evidence type="ECO:0000256" key="4">
    <source>
        <dbReference type="ARBA" id="ARBA00022722"/>
    </source>
</evidence>
<comment type="cofactor">
    <cofactor evidence="1">
        <name>Mg(2+)</name>
        <dbReference type="ChEBI" id="CHEBI:18420"/>
    </cofactor>
</comment>
<keyword evidence="10" id="KW-0472">Membrane</keyword>
<dbReference type="InterPro" id="IPR012340">
    <property type="entry name" value="NA-bd_OB-fold"/>
</dbReference>
<reference evidence="12 13" key="1">
    <citation type="journal article" date="2014" name="Int. J. Syst. Evol. Microbiol.">
        <title>Complete genome sequence of Corynebacterium casei LMG S-19264T (=DSM 44701T), isolated from a smear-ripened cheese.</title>
        <authorList>
            <consortium name="US DOE Joint Genome Institute (JGI-PGF)"/>
            <person name="Walter F."/>
            <person name="Albersmeier A."/>
            <person name="Kalinowski J."/>
            <person name="Ruckert C."/>
        </authorList>
    </citation>
    <scope>NUCLEOTIDE SEQUENCE [LARGE SCALE GENOMIC DNA]</scope>
    <source>
        <strain evidence="12 13">CGMCC 1.16330</strain>
    </source>
</reference>
<evidence type="ECO:0000256" key="1">
    <source>
        <dbReference type="ARBA" id="ARBA00001946"/>
    </source>
</evidence>
<dbReference type="AlphaFoldDB" id="A0A8J2ZFT2"/>
<dbReference type="GO" id="GO:0003723">
    <property type="term" value="F:RNA binding"/>
    <property type="evidence" value="ECO:0007669"/>
    <property type="project" value="UniProtKB-KW"/>
</dbReference>
<dbReference type="GO" id="GO:0004540">
    <property type="term" value="F:RNA nuclease activity"/>
    <property type="evidence" value="ECO:0007669"/>
    <property type="project" value="InterPro"/>
</dbReference>
<dbReference type="SUPFAM" id="SSF50249">
    <property type="entry name" value="Nucleic acid-binding proteins"/>
    <property type="match status" value="1"/>
</dbReference>
<keyword evidence="8" id="KW-0460">Magnesium</keyword>
<evidence type="ECO:0000256" key="7">
    <source>
        <dbReference type="ARBA" id="ARBA00022801"/>
    </source>
</evidence>
<dbReference type="EMBL" id="BMKS01000023">
    <property type="protein sequence ID" value="GGG50977.1"/>
    <property type="molecule type" value="Genomic_DNA"/>
</dbReference>
<gene>
    <name evidence="12" type="ORF">GCM10010964_42790</name>
</gene>
<feature type="domain" description="S1 motif" evidence="11">
    <location>
        <begin position="52"/>
        <end position="132"/>
    </location>
</feature>
<dbReference type="Proteomes" id="UP000597507">
    <property type="component" value="Unassembled WGS sequence"/>
</dbReference>
<keyword evidence="4" id="KW-0540">Nuclease</keyword>
<evidence type="ECO:0000256" key="8">
    <source>
        <dbReference type="ARBA" id="ARBA00022842"/>
    </source>
</evidence>
<dbReference type="InterPro" id="IPR003029">
    <property type="entry name" value="S1_domain"/>
</dbReference>
<evidence type="ECO:0000256" key="3">
    <source>
        <dbReference type="ARBA" id="ARBA00022519"/>
    </source>
</evidence>
<dbReference type="SMART" id="SM00316">
    <property type="entry name" value="S1"/>
    <property type="match status" value="1"/>
</dbReference>
<protein>
    <recommendedName>
        <fullName evidence="11">S1 motif domain-containing protein</fullName>
    </recommendedName>
</protein>
<dbReference type="Gene3D" id="2.40.50.140">
    <property type="entry name" value="Nucleic acid-binding proteins"/>
    <property type="match status" value="1"/>
</dbReference>
<comment type="caution">
    <text evidence="12">The sequence shown here is derived from an EMBL/GenBank/DDBJ whole genome shotgun (WGS) entry which is preliminary data.</text>
</comment>
<keyword evidence="13" id="KW-1185">Reference proteome</keyword>
<keyword evidence="3" id="KW-0997">Cell inner membrane</keyword>
<evidence type="ECO:0000259" key="11">
    <source>
        <dbReference type="PROSITE" id="PS50126"/>
    </source>
</evidence>
<dbReference type="InterPro" id="IPR019307">
    <property type="entry name" value="RNA-bd_AU-1/RNase_E/G"/>
</dbReference>
<evidence type="ECO:0000313" key="12">
    <source>
        <dbReference type="EMBL" id="GGG50977.1"/>
    </source>
</evidence>
<accession>A0A8J2ZFT2</accession>
<keyword evidence="9" id="KW-0694">RNA-binding</keyword>
<evidence type="ECO:0000256" key="10">
    <source>
        <dbReference type="ARBA" id="ARBA00023136"/>
    </source>
</evidence>
<dbReference type="Pfam" id="PF10150">
    <property type="entry name" value="RNase_E_G"/>
    <property type="match status" value="1"/>
</dbReference>
<dbReference type="GO" id="GO:0005737">
    <property type="term" value="C:cytoplasm"/>
    <property type="evidence" value="ECO:0007669"/>
    <property type="project" value="TreeGrafter"/>
</dbReference>